<evidence type="ECO:0000313" key="3">
    <source>
        <dbReference type="Proteomes" id="UP001183629"/>
    </source>
</evidence>
<evidence type="ECO:0000256" key="1">
    <source>
        <dbReference type="SAM" id="Phobius"/>
    </source>
</evidence>
<dbReference type="AlphaFoldDB" id="A0AAE4CXR4"/>
<dbReference type="RefSeq" id="WP_310423304.1">
    <property type="nucleotide sequence ID" value="NZ_JAVDYC010000001.1"/>
</dbReference>
<keyword evidence="1" id="KW-0812">Transmembrane</keyword>
<accession>A0AAE4CXR4</accession>
<feature type="transmembrane region" description="Helical" evidence="1">
    <location>
        <begin position="26"/>
        <end position="44"/>
    </location>
</feature>
<keyword evidence="1" id="KW-1133">Transmembrane helix</keyword>
<name>A0AAE4CXR4_9ACTN</name>
<organism evidence="2 3">
    <name type="scientific">Catenuloplanes niger</name>
    <dbReference type="NCBI Taxonomy" id="587534"/>
    <lineage>
        <taxon>Bacteria</taxon>
        <taxon>Bacillati</taxon>
        <taxon>Actinomycetota</taxon>
        <taxon>Actinomycetes</taxon>
        <taxon>Micromonosporales</taxon>
        <taxon>Micromonosporaceae</taxon>
        <taxon>Catenuloplanes</taxon>
    </lineage>
</organism>
<gene>
    <name evidence="2" type="ORF">J2S44_007113</name>
</gene>
<proteinExistence type="predicted"/>
<reference evidence="2 3" key="1">
    <citation type="submission" date="2023-07" db="EMBL/GenBank/DDBJ databases">
        <title>Sequencing the genomes of 1000 actinobacteria strains.</title>
        <authorList>
            <person name="Klenk H.-P."/>
        </authorList>
    </citation>
    <scope>NUCLEOTIDE SEQUENCE [LARGE SCALE GENOMIC DNA]</scope>
    <source>
        <strain evidence="2 3">DSM 44711</strain>
    </source>
</reference>
<keyword evidence="1" id="KW-0472">Membrane</keyword>
<evidence type="ECO:0000313" key="2">
    <source>
        <dbReference type="EMBL" id="MDR7326863.1"/>
    </source>
</evidence>
<dbReference type="Proteomes" id="UP001183629">
    <property type="component" value="Unassembled WGS sequence"/>
</dbReference>
<comment type="caution">
    <text evidence="2">The sequence shown here is derived from an EMBL/GenBank/DDBJ whole genome shotgun (WGS) entry which is preliminary data.</text>
</comment>
<keyword evidence="3" id="KW-1185">Reference proteome</keyword>
<dbReference type="EMBL" id="JAVDYC010000001">
    <property type="protein sequence ID" value="MDR7326863.1"/>
    <property type="molecule type" value="Genomic_DNA"/>
</dbReference>
<sequence length="52" mass="5346">MYYVLVALAVVTGVAAFVYGGADDSPGLQLIGAVLVLGSAALAVRRARRRTP</sequence>
<protein>
    <submittedName>
        <fullName evidence="2">Drug/metabolite transporter (DMT)-like permease</fullName>
    </submittedName>
</protein>